<organism evidence="2 3">
    <name type="scientific">Candidatus Magasanikbacteria bacterium CG10_big_fil_rev_8_21_14_0_10_38_6</name>
    <dbReference type="NCBI Taxonomy" id="1974647"/>
    <lineage>
        <taxon>Bacteria</taxon>
        <taxon>Candidatus Magasanikiibacteriota</taxon>
    </lineage>
</organism>
<evidence type="ECO:0000313" key="2">
    <source>
        <dbReference type="EMBL" id="PIR77881.1"/>
    </source>
</evidence>
<feature type="transmembrane region" description="Helical" evidence="1">
    <location>
        <begin position="261"/>
        <end position="280"/>
    </location>
</feature>
<accession>A0A2M6P2G2</accession>
<dbReference type="GO" id="GO:0005886">
    <property type="term" value="C:plasma membrane"/>
    <property type="evidence" value="ECO:0007669"/>
    <property type="project" value="TreeGrafter"/>
</dbReference>
<dbReference type="Gene3D" id="3.30.2090.10">
    <property type="entry name" value="Multidrug efflux transporter AcrB TolC docking domain, DN and DC subdomains"/>
    <property type="match status" value="1"/>
</dbReference>
<dbReference type="PRINTS" id="PR00702">
    <property type="entry name" value="ACRIFLAVINRP"/>
</dbReference>
<dbReference type="Gene3D" id="3.30.70.1430">
    <property type="entry name" value="Multidrug efflux transporter AcrB pore domain"/>
    <property type="match status" value="1"/>
</dbReference>
<feature type="transmembrane region" description="Helical" evidence="1">
    <location>
        <begin position="428"/>
        <end position="447"/>
    </location>
</feature>
<name>A0A2M6P2G2_9BACT</name>
<dbReference type="InterPro" id="IPR001036">
    <property type="entry name" value="Acrflvin-R"/>
</dbReference>
<dbReference type="AlphaFoldDB" id="A0A2M6P2G2"/>
<reference evidence="3" key="1">
    <citation type="submission" date="2017-09" db="EMBL/GenBank/DDBJ databases">
        <title>Depth-based differentiation of microbial function through sediment-hosted aquifers and enrichment of novel symbionts in the deep terrestrial subsurface.</title>
        <authorList>
            <person name="Probst A.J."/>
            <person name="Ladd B."/>
            <person name="Jarett J.K."/>
            <person name="Geller-Mcgrath D.E."/>
            <person name="Sieber C.M.K."/>
            <person name="Emerson J.B."/>
            <person name="Anantharaman K."/>
            <person name="Thomas B.C."/>
            <person name="Malmstrom R."/>
            <person name="Stieglmeier M."/>
            <person name="Klingl A."/>
            <person name="Woyke T."/>
            <person name="Ryan C.M."/>
            <person name="Banfield J.F."/>
        </authorList>
    </citation>
    <scope>NUCLEOTIDE SEQUENCE [LARGE SCALE GENOMIC DNA]</scope>
</reference>
<gene>
    <name evidence="2" type="ORF">COU30_00080</name>
</gene>
<evidence type="ECO:0000256" key="1">
    <source>
        <dbReference type="SAM" id="Phobius"/>
    </source>
</evidence>
<feature type="transmembrane region" description="Helical" evidence="1">
    <location>
        <begin position="237"/>
        <end position="254"/>
    </location>
</feature>
<dbReference type="EMBL" id="PFBW01000003">
    <property type="protein sequence ID" value="PIR77881.1"/>
    <property type="molecule type" value="Genomic_DNA"/>
</dbReference>
<keyword evidence="1" id="KW-1133">Transmembrane helix</keyword>
<evidence type="ECO:0000313" key="3">
    <source>
        <dbReference type="Proteomes" id="UP000228528"/>
    </source>
</evidence>
<keyword evidence="1" id="KW-0812">Transmembrane</keyword>
<proteinExistence type="predicted"/>
<dbReference type="Gene3D" id="1.20.1640.10">
    <property type="entry name" value="Multidrug efflux transporter AcrB transmembrane domain"/>
    <property type="match status" value="2"/>
</dbReference>
<dbReference type="GO" id="GO:0042910">
    <property type="term" value="F:xenobiotic transmembrane transporter activity"/>
    <property type="evidence" value="ECO:0007669"/>
    <property type="project" value="TreeGrafter"/>
</dbReference>
<dbReference type="Proteomes" id="UP000228528">
    <property type="component" value="Unassembled WGS sequence"/>
</dbReference>
<feature type="transmembrane region" description="Helical" evidence="1">
    <location>
        <begin position="286"/>
        <end position="311"/>
    </location>
</feature>
<dbReference type="SUPFAM" id="SSF82866">
    <property type="entry name" value="Multidrug efflux transporter AcrB transmembrane domain"/>
    <property type="match status" value="1"/>
</dbReference>
<dbReference type="PANTHER" id="PTHR32063">
    <property type="match status" value="1"/>
</dbReference>
<keyword evidence="1" id="KW-0472">Membrane</keyword>
<dbReference type="InterPro" id="IPR027463">
    <property type="entry name" value="AcrB_DN_DC_subdom"/>
</dbReference>
<dbReference type="Pfam" id="PF00873">
    <property type="entry name" value="ACR_tran"/>
    <property type="match status" value="1"/>
</dbReference>
<dbReference type="PANTHER" id="PTHR32063:SF19">
    <property type="entry name" value="CATION EFFLUX SYSTEM PROTEIN CUSA"/>
    <property type="match status" value="1"/>
</dbReference>
<feature type="non-terminal residue" evidence="2">
    <location>
        <position position="455"/>
    </location>
</feature>
<feature type="non-terminal residue" evidence="2">
    <location>
        <position position="1"/>
    </location>
</feature>
<dbReference type="SUPFAM" id="SSF82693">
    <property type="entry name" value="Multidrug efflux transporter AcrB pore domain, PN1, PN2, PC1 and PC2 subdomains"/>
    <property type="match status" value="1"/>
</dbReference>
<comment type="caution">
    <text evidence="2">The sequence shown here is derived from an EMBL/GenBank/DDBJ whole genome shotgun (WGS) entry which is preliminary data.</text>
</comment>
<sequence>DLYFARDRVSEKLNTIRNVFPSGVTPILGPDATGLGQVFMYTLESDTKSLTELRSIQDFTVRYSLGGIEGVAEVASVGGYLKTYQIGIDPVKLDQYGIRLQDVIDMVKMGNNNVSGKVVDTGDREIAIQGIGFFESTQDISSMVLKSNKNGVAVTLEDVADVRESGAFRRSILANQEGEKVGGIIVMRYGGNPLQVINAVKERIAEIEPSLPEGVHIVPFYDRTTLIESAVGTMQNVLVQELLITAVILALFLANFGATLITAVSLVIGVIISFILMYIGGISSNIMSLGGIAIAVGTMVDSAIVVIENIYRRLLETGATTREERIKQIKGATLEVGKPIVFAIFIIILSFVPIFTLEGMEGKLFSPLAYTNMFAMLGALITALFLVPTLAVFFMKGKLKQDDDIVVVKWCKRVYEPLLQKALHFRKITVVIMGGLLVLGGVLMTQIGSEFMPPL</sequence>
<protein>
    <submittedName>
        <fullName evidence="2">CusA/CzcA family heavy metal efflux RND transporter</fullName>
    </submittedName>
</protein>
<dbReference type="SUPFAM" id="SSF82714">
    <property type="entry name" value="Multidrug efflux transporter AcrB TolC docking domain, DN and DC subdomains"/>
    <property type="match status" value="1"/>
</dbReference>
<feature type="transmembrane region" description="Helical" evidence="1">
    <location>
        <begin position="374"/>
        <end position="395"/>
    </location>
</feature>
<feature type="transmembrane region" description="Helical" evidence="1">
    <location>
        <begin position="332"/>
        <end position="354"/>
    </location>
</feature>
<dbReference type="Gene3D" id="3.30.70.1320">
    <property type="entry name" value="Multidrug efflux transporter AcrB pore domain like"/>
    <property type="match status" value="1"/>
</dbReference>